<dbReference type="OrthoDB" id="3357846at2759"/>
<feature type="domain" description="Major facilitator superfamily (MFS) profile" evidence="6">
    <location>
        <begin position="66"/>
        <end position="494"/>
    </location>
</feature>
<organism evidence="7 8">
    <name type="scientific">Aspergillus avenaceus</name>
    <dbReference type="NCBI Taxonomy" id="36643"/>
    <lineage>
        <taxon>Eukaryota</taxon>
        <taxon>Fungi</taxon>
        <taxon>Dikarya</taxon>
        <taxon>Ascomycota</taxon>
        <taxon>Pezizomycotina</taxon>
        <taxon>Eurotiomycetes</taxon>
        <taxon>Eurotiomycetidae</taxon>
        <taxon>Eurotiales</taxon>
        <taxon>Aspergillaceae</taxon>
        <taxon>Aspergillus</taxon>
        <taxon>Aspergillus subgen. Circumdati</taxon>
    </lineage>
</organism>
<dbReference type="InterPro" id="IPR020846">
    <property type="entry name" value="MFS_dom"/>
</dbReference>
<dbReference type="InterPro" id="IPR036259">
    <property type="entry name" value="MFS_trans_sf"/>
</dbReference>
<feature type="transmembrane region" description="Helical" evidence="5">
    <location>
        <begin position="135"/>
        <end position="161"/>
    </location>
</feature>
<keyword evidence="2 5" id="KW-0812">Transmembrane</keyword>
<name>A0A5N6TDH3_ASPAV</name>
<dbReference type="Pfam" id="PF07690">
    <property type="entry name" value="MFS_1"/>
    <property type="match status" value="1"/>
</dbReference>
<evidence type="ECO:0000256" key="1">
    <source>
        <dbReference type="ARBA" id="ARBA00004141"/>
    </source>
</evidence>
<dbReference type="GO" id="GO:1990961">
    <property type="term" value="P:xenobiotic detoxification by transmembrane export across the plasma membrane"/>
    <property type="evidence" value="ECO:0007669"/>
    <property type="project" value="TreeGrafter"/>
</dbReference>
<comment type="subcellular location">
    <subcellularLocation>
        <location evidence="1">Membrane</location>
        <topology evidence="1">Multi-pass membrane protein</topology>
    </subcellularLocation>
</comment>
<feature type="transmembrane region" description="Helical" evidence="5">
    <location>
        <begin position="471"/>
        <end position="489"/>
    </location>
</feature>
<keyword evidence="8" id="KW-1185">Reference proteome</keyword>
<evidence type="ECO:0000256" key="2">
    <source>
        <dbReference type="ARBA" id="ARBA00022692"/>
    </source>
</evidence>
<keyword evidence="4 5" id="KW-0472">Membrane</keyword>
<feature type="transmembrane region" description="Helical" evidence="5">
    <location>
        <begin position="298"/>
        <end position="317"/>
    </location>
</feature>
<evidence type="ECO:0000313" key="7">
    <source>
        <dbReference type="EMBL" id="KAE8144362.1"/>
    </source>
</evidence>
<dbReference type="EMBL" id="ML742552">
    <property type="protein sequence ID" value="KAE8144362.1"/>
    <property type="molecule type" value="Genomic_DNA"/>
</dbReference>
<sequence length="536" mass="59022">MVPLHITTQLFARHQSTPSFEESRALETIAVQEESASSTSQPIVISWNCDDSDNPRNWPKRYKVLVVFLISLYSFIVYCGSSIILPSYLGVMLRFQESKLITSFILSLYVFGYGAGALLFSPLSEIAFIGRNPPYILSFIIFTILSIVLGTIESFPALLIVRFLQGFFGSPCLATGGASITDVCSGNAVGYGYTVWVACIYAGPGLGPLIATPAVTRFNWHWSMWEVAIMAAPLLLLLLFFLPETSHDTILLRRAQRLRHLTKKQNIAAPSELYRHGVSTHVRGALVRPAEIIVKDPAIGFVCLYCSFIYGIYYSFFEAFPVVYEGIYGMRPILFAATFLASVIGTAIAIVLYVPYLRYCAEPLEALVSANRYEELVNPALPATVFTTIGLFIFAWTAHASINWAVPTDGIVLFAGSTFIIYQAMLLYIPQTYPRYVASLLAASDFTRSTTAAVIIMVSPYMYDNLGIGKGVSLLASISVLGIVGMCVLKRYGARMRAASRFAVDESSGSLETLERGAFQQQTEGSKPWLCQVDNA</sequence>
<evidence type="ECO:0000256" key="4">
    <source>
        <dbReference type="ARBA" id="ARBA00023136"/>
    </source>
</evidence>
<dbReference type="GO" id="GO:0015244">
    <property type="term" value="F:fluconazole transmembrane transporter activity"/>
    <property type="evidence" value="ECO:0007669"/>
    <property type="project" value="TreeGrafter"/>
</dbReference>
<reference evidence="7 8" key="1">
    <citation type="submission" date="2019-04" db="EMBL/GenBank/DDBJ databases">
        <title>Friends and foes A comparative genomics study of 23 Aspergillus species from section Flavi.</title>
        <authorList>
            <consortium name="DOE Joint Genome Institute"/>
            <person name="Kjaerbolling I."/>
            <person name="Vesth T."/>
            <person name="Frisvad J.C."/>
            <person name="Nybo J.L."/>
            <person name="Theobald S."/>
            <person name="Kildgaard S."/>
            <person name="Isbrandt T."/>
            <person name="Kuo A."/>
            <person name="Sato A."/>
            <person name="Lyhne E.K."/>
            <person name="Kogle M.E."/>
            <person name="Wiebenga A."/>
            <person name="Kun R.S."/>
            <person name="Lubbers R.J."/>
            <person name="Makela M.R."/>
            <person name="Barry K."/>
            <person name="Chovatia M."/>
            <person name="Clum A."/>
            <person name="Daum C."/>
            <person name="Haridas S."/>
            <person name="He G."/>
            <person name="LaButti K."/>
            <person name="Lipzen A."/>
            <person name="Mondo S."/>
            <person name="Riley R."/>
            <person name="Salamov A."/>
            <person name="Simmons B.A."/>
            <person name="Magnuson J.K."/>
            <person name="Henrissat B."/>
            <person name="Mortensen U.H."/>
            <person name="Larsen T.O."/>
            <person name="Devries R.P."/>
            <person name="Grigoriev I.V."/>
            <person name="Machida M."/>
            <person name="Baker S.E."/>
            <person name="Andersen M.R."/>
        </authorList>
    </citation>
    <scope>NUCLEOTIDE SEQUENCE [LARGE SCALE GENOMIC DNA]</scope>
    <source>
        <strain evidence="7 8">IBT 18842</strain>
    </source>
</reference>
<evidence type="ECO:0000313" key="8">
    <source>
        <dbReference type="Proteomes" id="UP000325780"/>
    </source>
</evidence>
<protein>
    <submittedName>
        <fullName evidence="7">Putative benomyl/methotrexate resistance protein</fullName>
    </submittedName>
</protein>
<evidence type="ECO:0000256" key="5">
    <source>
        <dbReference type="SAM" id="Phobius"/>
    </source>
</evidence>
<feature type="transmembrane region" description="Helical" evidence="5">
    <location>
        <begin position="222"/>
        <end position="242"/>
    </location>
</feature>
<dbReference type="AlphaFoldDB" id="A0A5N6TDH3"/>
<dbReference type="PROSITE" id="PS50850">
    <property type="entry name" value="MFS"/>
    <property type="match status" value="1"/>
</dbReference>
<evidence type="ECO:0000256" key="3">
    <source>
        <dbReference type="ARBA" id="ARBA00022989"/>
    </source>
</evidence>
<dbReference type="Gene3D" id="1.20.1250.20">
    <property type="entry name" value="MFS general substrate transporter like domains"/>
    <property type="match status" value="1"/>
</dbReference>
<dbReference type="InterPro" id="IPR011701">
    <property type="entry name" value="MFS"/>
</dbReference>
<feature type="transmembrane region" description="Helical" evidence="5">
    <location>
        <begin position="64"/>
        <end position="89"/>
    </location>
</feature>
<keyword evidence="3 5" id="KW-1133">Transmembrane helix</keyword>
<dbReference type="GO" id="GO:0005886">
    <property type="term" value="C:plasma membrane"/>
    <property type="evidence" value="ECO:0007669"/>
    <property type="project" value="TreeGrafter"/>
</dbReference>
<gene>
    <name evidence="7" type="ORF">BDV25DRAFT_145702</name>
</gene>
<accession>A0A5N6TDH3</accession>
<feature type="transmembrane region" description="Helical" evidence="5">
    <location>
        <begin position="376"/>
        <end position="398"/>
    </location>
</feature>
<dbReference type="PANTHER" id="PTHR23502:SF23">
    <property type="entry name" value="FLUCONAZOLE RESISTANCE PROTEIN 1"/>
    <property type="match status" value="1"/>
</dbReference>
<proteinExistence type="predicted"/>
<evidence type="ECO:0000259" key="6">
    <source>
        <dbReference type="PROSITE" id="PS50850"/>
    </source>
</evidence>
<feature type="transmembrane region" description="Helical" evidence="5">
    <location>
        <begin position="436"/>
        <end position="459"/>
    </location>
</feature>
<dbReference type="SUPFAM" id="SSF103473">
    <property type="entry name" value="MFS general substrate transporter"/>
    <property type="match status" value="1"/>
</dbReference>
<dbReference type="Proteomes" id="UP000325780">
    <property type="component" value="Unassembled WGS sequence"/>
</dbReference>
<feature type="transmembrane region" description="Helical" evidence="5">
    <location>
        <begin position="101"/>
        <end position="123"/>
    </location>
</feature>
<dbReference type="PANTHER" id="PTHR23502">
    <property type="entry name" value="MAJOR FACILITATOR SUPERFAMILY"/>
    <property type="match status" value="1"/>
</dbReference>
<feature type="transmembrane region" description="Helical" evidence="5">
    <location>
        <begin position="410"/>
        <end position="429"/>
    </location>
</feature>
<feature type="transmembrane region" description="Helical" evidence="5">
    <location>
        <begin position="333"/>
        <end position="356"/>
    </location>
</feature>